<dbReference type="InterPro" id="IPR013783">
    <property type="entry name" value="Ig-like_fold"/>
</dbReference>
<dbReference type="InterPro" id="IPR000535">
    <property type="entry name" value="MSP_dom"/>
</dbReference>
<dbReference type="Pfam" id="PF00635">
    <property type="entry name" value="Motile_Sperm"/>
    <property type="match status" value="1"/>
</dbReference>
<dbReference type="Proteomes" id="UP000298663">
    <property type="component" value="Unassembled WGS sequence"/>
</dbReference>
<dbReference type="InterPro" id="IPR008962">
    <property type="entry name" value="PapD-like_sf"/>
</dbReference>
<name>A0A4U5NZL4_STECR</name>
<sequence length="115" mass="12375">MALALVVEPAILQVSFSPAAGCTGPILLHNVGEVRLGFKVKCSLNKFYTFKPIFGIIEPHTDFQVELTRTNGPPGEHKIVIEYLPASPEVTSAKTIFTKSSKCPSCTMQVQAVAA</sequence>
<comment type="caution">
    <text evidence="2">The sequence shown here is derived from an EMBL/GenBank/DDBJ whole genome shotgun (WGS) entry which is preliminary data.</text>
</comment>
<dbReference type="OrthoDB" id="5859686at2759"/>
<dbReference type="AlphaFoldDB" id="A0A4U5NZL4"/>
<reference evidence="2 3" key="1">
    <citation type="journal article" date="2015" name="Genome Biol.">
        <title>Comparative genomics of Steinernema reveals deeply conserved gene regulatory networks.</title>
        <authorList>
            <person name="Dillman A.R."/>
            <person name="Macchietto M."/>
            <person name="Porter C.F."/>
            <person name="Rogers A."/>
            <person name="Williams B."/>
            <person name="Antoshechkin I."/>
            <person name="Lee M.M."/>
            <person name="Goodwin Z."/>
            <person name="Lu X."/>
            <person name="Lewis E.E."/>
            <person name="Goodrich-Blair H."/>
            <person name="Stock S.P."/>
            <person name="Adams B.J."/>
            <person name="Sternberg P.W."/>
            <person name="Mortazavi A."/>
        </authorList>
    </citation>
    <scope>NUCLEOTIDE SEQUENCE [LARGE SCALE GENOMIC DNA]</scope>
    <source>
        <strain evidence="2 3">ALL</strain>
    </source>
</reference>
<dbReference type="PANTHER" id="PTHR22947:SF3">
    <property type="entry name" value="MSP DOMAIN-CONTAINING PROTEIN-RELATED"/>
    <property type="match status" value="1"/>
</dbReference>
<reference evidence="2 3" key="2">
    <citation type="journal article" date="2019" name="G3 (Bethesda)">
        <title>Hybrid Assembly of the Genome of the Entomopathogenic Nematode Steinernema carpocapsae Identifies the X-Chromosome.</title>
        <authorList>
            <person name="Serra L."/>
            <person name="Macchietto M."/>
            <person name="Macias-Munoz A."/>
            <person name="McGill C.J."/>
            <person name="Rodriguez I.M."/>
            <person name="Rodriguez B."/>
            <person name="Murad R."/>
            <person name="Mortazavi A."/>
        </authorList>
    </citation>
    <scope>NUCLEOTIDE SEQUENCE [LARGE SCALE GENOMIC DNA]</scope>
    <source>
        <strain evidence="2 3">ALL</strain>
    </source>
</reference>
<organism evidence="2 3">
    <name type="scientific">Steinernema carpocapsae</name>
    <name type="common">Entomopathogenic nematode</name>
    <dbReference type="NCBI Taxonomy" id="34508"/>
    <lineage>
        <taxon>Eukaryota</taxon>
        <taxon>Metazoa</taxon>
        <taxon>Ecdysozoa</taxon>
        <taxon>Nematoda</taxon>
        <taxon>Chromadorea</taxon>
        <taxon>Rhabditida</taxon>
        <taxon>Tylenchina</taxon>
        <taxon>Panagrolaimomorpha</taxon>
        <taxon>Strongyloidoidea</taxon>
        <taxon>Steinernematidae</taxon>
        <taxon>Steinernema</taxon>
    </lineage>
</organism>
<evidence type="ECO:0000259" key="1">
    <source>
        <dbReference type="PROSITE" id="PS50202"/>
    </source>
</evidence>
<dbReference type="PROSITE" id="PS50202">
    <property type="entry name" value="MSP"/>
    <property type="match status" value="1"/>
</dbReference>
<feature type="domain" description="MSP" evidence="1">
    <location>
        <begin position="4"/>
        <end position="115"/>
    </location>
</feature>
<dbReference type="Gene3D" id="2.60.40.10">
    <property type="entry name" value="Immunoglobulins"/>
    <property type="match status" value="1"/>
</dbReference>
<evidence type="ECO:0000313" key="3">
    <source>
        <dbReference type="Proteomes" id="UP000298663"/>
    </source>
</evidence>
<keyword evidence="3" id="KW-1185">Reference proteome</keyword>
<evidence type="ECO:0000313" key="2">
    <source>
        <dbReference type="EMBL" id="TKR88841.1"/>
    </source>
</evidence>
<gene>
    <name evidence="2" type="ORF">L596_013022</name>
</gene>
<accession>A0A4U5NZL4</accession>
<dbReference type="PANTHER" id="PTHR22947">
    <property type="entry name" value="MAJOR SPERM PROTEIN"/>
    <property type="match status" value="1"/>
</dbReference>
<dbReference type="SUPFAM" id="SSF49354">
    <property type="entry name" value="PapD-like"/>
    <property type="match status" value="1"/>
</dbReference>
<dbReference type="InterPro" id="IPR051774">
    <property type="entry name" value="Sperm-specific_class_P"/>
</dbReference>
<protein>
    <recommendedName>
        <fullName evidence="1">MSP domain-containing protein</fullName>
    </recommendedName>
</protein>
<proteinExistence type="predicted"/>
<dbReference type="STRING" id="34508.A0A4U5NZL4"/>
<dbReference type="EMBL" id="AZBU02000003">
    <property type="protein sequence ID" value="TKR88841.1"/>
    <property type="molecule type" value="Genomic_DNA"/>
</dbReference>